<evidence type="ECO:0000256" key="11">
    <source>
        <dbReference type="ARBA" id="ARBA00029986"/>
    </source>
</evidence>
<evidence type="ECO:0000256" key="12">
    <source>
        <dbReference type="HAMAP-Rule" id="MF_00303"/>
    </source>
</evidence>
<dbReference type="AlphaFoldDB" id="B0MPM9"/>
<comment type="function">
    <text evidence="10 12">Involved in protein export. Acts as a chaperone by maintaining the newly synthesized protein in an open conformation. Functions as a peptidyl-prolyl cis-trans isomerase.</text>
</comment>
<accession>B0MPM9</accession>
<feature type="domain" description="PPIase FKBP-type" evidence="15">
    <location>
        <begin position="172"/>
        <end position="257"/>
    </location>
</feature>
<sequence>MQKRRIFQMEIISNNKTATNTVEVEFKASAEEFEQAVQAAYLKKKKNINVPGFRKGKAPRKIIEAEYGEGVFYEDAVNGMYQKSVAEVIDELKLEVVDMPNIEVTEVSKENGVSFKATFTTKPEVEIKDYKGIKVNKTVKNVTDEDVANELKRYQEKDARIIDVTDRPLQKGDTAVFDFEGFVDGEAFEGGKAEHFSLEIGSGQFIPGFEDGMVGHSIDEEFEINVTFPENYNAENLKGKPAVFKCKIHEIKAKEYAELDDEFAKDVSDFDTLDEFKADIRAKLEESAKNAADAKLDADITDAVIEKLEGEIPDAMINNRVDDLVRDWEYRNRYQGITVADYLKFTNTTIEQFKENFKEPAAKQVKLRLALEKIAQIENVAVTDEDVEKEYAEMAENYKMELDKVKALVAEQALRKDLEVEKAFDIVRESADVTEVTE</sequence>
<organism evidence="16 17">
    <name type="scientific">[Eubacterium] siraeum DSM 15702</name>
    <dbReference type="NCBI Taxonomy" id="428128"/>
    <lineage>
        <taxon>Bacteria</taxon>
        <taxon>Bacillati</taxon>
        <taxon>Bacillota</taxon>
        <taxon>Clostridia</taxon>
        <taxon>Eubacteriales</taxon>
        <taxon>Oscillospiraceae</taxon>
        <taxon>Oscillospiraceae incertae sedis</taxon>
    </lineage>
</organism>
<dbReference type="Pfam" id="PF00254">
    <property type="entry name" value="FKBP_C"/>
    <property type="match status" value="1"/>
</dbReference>
<dbReference type="SUPFAM" id="SSF54534">
    <property type="entry name" value="FKBP-like"/>
    <property type="match status" value="1"/>
</dbReference>
<keyword evidence="5 12" id="KW-0132">Cell division</keyword>
<keyword evidence="8 12" id="KW-0413">Isomerase</keyword>
<reference evidence="16" key="2">
    <citation type="submission" date="2014-06" db="EMBL/GenBank/DDBJ databases">
        <title>Draft genome sequence of Eubacterium siraeum (DSM 15702).</title>
        <authorList>
            <person name="Sudarsanam P."/>
            <person name="Ley R."/>
            <person name="Guruge J."/>
            <person name="Turnbaugh P.J."/>
            <person name="Mahowald M."/>
            <person name="Liep D."/>
            <person name="Gordon J."/>
        </authorList>
    </citation>
    <scope>NUCLEOTIDE SEQUENCE</scope>
    <source>
        <strain evidence="16">DSM 15702</strain>
    </source>
</reference>
<keyword evidence="7 12" id="KW-0143">Chaperone</keyword>
<dbReference type="Pfam" id="PF05697">
    <property type="entry name" value="Trigger_N"/>
    <property type="match status" value="1"/>
</dbReference>
<dbReference type="Gene3D" id="3.30.70.1050">
    <property type="entry name" value="Trigger factor ribosome-binding domain"/>
    <property type="match status" value="1"/>
</dbReference>
<dbReference type="InterPro" id="IPR046357">
    <property type="entry name" value="PPIase_dom_sf"/>
</dbReference>
<dbReference type="GO" id="GO:0015031">
    <property type="term" value="P:protein transport"/>
    <property type="evidence" value="ECO:0007669"/>
    <property type="project" value="UniProtKB-UniRule"/>
</dbReference>
<keyword evidence="6 12" id="KW-0697">Rotamase</keyword>
<dbReference type="InterPro" id="IPR005215">
    <property type="entry name" value="Trig_fac"/>
</dbReference>
<evidence type="ECO:0000256" key="8">
    <source>
        <dbReference type="ARBA" id="ARBA00023235"/>
    </source>
</evidence>
<dbReference type="InterPro" id="IPR008880">
    <property type="entry name" value="Trigger_fac_C"/>
</dbReference>
<dbReference type="NCBIfam" id="TIGR00115">
    <property type="entry name" value="tig"/>
    <property type="match status" value="1"/>
</dbReference>
<evidence type="ECO:0000313" key="17">
    <source>
        <dbReference type="Proteomes" id="UP000005326"/>
    </source>
</evidence>
<dbReference type="GO" id="GO:0003755">
    <property type="term" value="F:peptidyl-prolyl cis-trans isomerase activity"/>
    <property type="evidence" value="ECO:0007669"/>
    <property type="project" value="UniProtKB-UniRule"/>
</dbReference>
<name>B0MPM9_9FIRM</name>
<dbReference type="InterPro" id="IPR037041">
    <property type="entry name" value="Trigger_fac_C_sf"/>
</dbReference>
<evidence type="ECO:0000256" key="10">
    <source>
        <dbReference type="ARBA" id="ARBA00024849"/>
    </source>
</evidence>
<protein>
    <recommendedName>
        <fullName evidence="4 12">Trigger factor</fullName>
        <shortName evidence="12">TF</shortName>
        <ecNumber evidence="3 12">5.2.1.8</ecNumber>
    </recommendedName>
    <alternativeName>
        <fullName evidence="11 12">PPIase</fullName>
    </alternativeName>
</protein>
<dbReference type="GO" id="GO:0051301">
    <property type="term" value="P:cell division"/>
    <property type="evidence" value="ECO:0007669"/>
    <property type="project" value="UniProtKB-KW"/>
</dbReference>
<evidence type="ECO:0000256" key="7">
    <source>
        <dbReference type="ARBA" id="ARBA00023186"/>
    </source>
</evidence>
<dbReference type="InterPro" id="IPR036611">
    <property type="entry name" value="Trigger_fac_ribosome-bd_sf"/>
</dbReference>
<keyword evidence="12" id="KW-0963">Cytoplasm</keyword>
<dbReference type="SUPFAM" id="SSF102735">
    <property type="entry name" value="Trigger factor ribosome-binding domain"/>
    <property type="match status" value="1"/>
</dbReference>
<dbReference type="GO" id="GO:0051083">
    <property type="term" value="P:'de novo' cotranslational protein folding"/>
    <property type="evidence" value="ECO:0007669"/>
    <property type="project" value="TreeGrafter"/>
</dbReference>
<dbReference type="HAMAP" id="MF_00303">
    <property type="entry name" value="Trigger_factor_Tig"/>
    <property type="match status" value="1"/>
</dbReference>
<comment type="caution">
    <text evidence="16">The sequence shown here is derived from an EMBL/GenBank/DDBJ whole genome shotgun (WGS) entry which is preliminary data.</text>
</comment>
<proteinExistence type="inferred from homology"/>
<evidence type="ECO:0000256" key="13">
    <source>
        <dbReference type="PROSITE-ProRule" id="PRU00277"/>
    </source>
</evidence>
<dbReference type="GO" id="GO:0005737">
    <property type="term" value="C:cytoplasm"/>
    <property type="evidence" value="ECO:0007669"/>
    <property type="project" value="UniProtKB-SubCell"/>
</dbReference>
<dbReference type="GO" id="GO:0043335">
    <property type="term" value="P:protein unfolding"/>
    <property type="evidence" value="ECO:0007669"/>
    <property type="project" value="TreeGrafter"/>
</dbReference>
<gene>
    <name evidence="12 16" type="primary">tig</name>
    <name evidence="16" type="ORF">EUBSIR_01792</name>
</gene>
<comment type="domain">
    <text evidence="12">Consists of 3 domains; the N-terminus binds the ribosome, the middle domain has PPIase activity, while the C-terminus has intrinsic chaperone activity on its own.</text>
</comment>
<dbReference type="InterPro" id="IPR008881">
    <property type="entry name" value="Trigger_fac_ribosome-bd_bac"/>
</dbReference>
<dbReference type="PANTHER" id="PTHR30560">
    <property type="entry name" value="TRIGGER FACTOR CHAPERONE AND PEPTIDYL-PROLYL CIS/TRANS ISOMERASE"/>
    <property type="match status" value="1"/>
</dbReference>
<dbReference type="GO" id="GO:0044183">
    <property type="term" value="F:protein folding chaperone"/>
    <property type="evidence" value="ECO:0007669"/>
    <property type="project" value="TreeGrafter"/>
</dbReference>
<evidence type="ECO:0000313" key="16">
    <source>
        <dbReference type="EMBL" id="EDS00375.1"/>
    </source>
</evidence>
<evidence type="ECO:0000256" key="5">
    <source>
        <dbReference type="ARBA" id="ARBA00022618"/>
    </source>
</evidence>
<dbReference type="Gene3D" id="3.10.50.40">
    <property type="match status" value="1"/>
</dbReference>
<dbReference type="EMBL" id="ABCA03000049">
    <property type="protein sequence ID" value="EDS00375.1"/>
    <property type="molecule type" value="Genomic_DNA"/>
</dbReference>
<comment type="similarity">
    <text evidence="2 12 14">Belongs to the FKBP-type PPIase family. Tig subfamily.</text>
</comment>
<evidence type="ECO:0000256" key="3">
    <source>
        <dbReference type="ARBA" id="ARBA00013194"/>
    </source>
</evidence>
<evidence type="ECO:0000256" key="14">
    <source>
        <dbReference type="RuleBase" id="RU003914"/>
    </source>
</evidence>
<dbReference type="Pfam" id="PF05698">
    <property type="entry name" value="Trigger_C"/>
    <property type="match status" value="1"/>
</dbReference>
<dbReference type="Proteomes" id="UP000005326">
    <property type="component" value="Unassembled WGS sequence"/>
</dbReference>
<comment type="subcellular location">
    <subcellularLocation>
        <location evidence="12">Cytoplasm</location>
    </subcellularLocation>
    <text evidence="12">About half TF is bound to the ribosome near the polypeptide exit tunnel while the other half is free in the cytoplasm.</text>
</comment>
<dbReference type="FunFam" id="3.10.50.40:FF:000001">
    <property type="entry name" value="Trigger factor"/>
    <property type="match status" value="1"/>
</dbReference>
<dbReference type="InterPro" id="IPR027304">
    <property type="entry name" value="Trigger_fact/SurA_dom_sf"/>
</dbReference>
<evidence type="ECO:0000256" key="1">
    <source>
        <dbReference type="ARBA" id="ARBA00000971"/>
    </source>
</evidence>
<dbReference type="EC" id="5.2.1.8" evidence="3 12"/>
<evidence type="ECO:0000256" key="9">
    <source>
        <dbReference type="ARBA" id="ARBA00023306"/>
    </source>
</evidence>
<dbReference type="PANTHER" id="PTHR30560:SF3">
    <property type="entry name" value="TRIGGER FACTOR-LIKE PROTEIN TIG, CHLOROPLASTIC"/>
    <property type="match status" value="1"/>
</dbReference>
<dbReference type="GO" id="GO:0043022">
    <property type="term" value="F:ribosome binding"/>
    <property type="evidence" value="ECO:0007669"/>
    <property type="project" value="TreeGrafter"/>
</dbReference>
<evidence type="ECO:0000259" key="15">
    <source>
        <dbReference type="PROSITE" id="PS50059"/>
    </source>
</evidence>
<dbReference type="PROSITE" id="PS50059">
    <property type="entry name" value="FKBP_PPIASE"/>
    <property type="match status" value="1"/>
</dbReference>
<dbReference type="Gene3D" id="1.10.3120.10">
    <property type="entry name" value="Trigger factor, C-terminal domain"/>
    <property type="match status" value="1"/>
</dbReference>
<evidence type="ECO:0000256" key="2">
    <source>
        <dbReference type="ARBA" id="ARBA00005464"/>
    </source>
</evidence>
<evidence type="ECO:0000256" key="6">
    <source>
        <dbReference type="ARBA" id="ARBA00023110"/>
    </source>
</evidence>
<keyword evidence="17" id="KW-1185">Reference proteome</keyword>
<evidence type="ECO:0000256" key="4">
    <source>
        <dbReference type="ARBA" id="ARBA00016902"/>
    </source>
</evidence>
<dbReference type="PIRSF" id="PIRSF003095">
    <property type="entry name" value="Trigger_factor"/>
    <property type="match status" value="1"/>
</dbReference>
<dbReference type="SUPFAM" id="SSF109998">
    <property type="entry name" value="Triger factor/SurA peptide-binding domain-like"/>
    <property type="match status" value="1"/>
</dbReference>
<reference evidence="16" key="1">
    <citation type="submission" date="2007-10" db="EMBL/GenBank/DDBJ databases">
        <authorList>
            <person name="Fulton L."/>
            <person name="Clifton S."/>
            <person name="Fulton B."/>
            <person name="Xu J."/>
            <person name="Minx P."/>
            <person name="Pepin K.H."/>
            <person name="Johnson M."/>
            <person name="Thiruvilangam P."/>
            <person name="Bhonagiri V."/>
            <person name="Nash W.E."/>
            <person name="Mardis E.R."/>
            <person name="Wilson R.K."/>
        </authorList>
    </citation>
    <scope>NUCLEOTIDE SEQUENCE [LARGE SCALE GENOMIC DNA]</scope>
    <source>
        <strain evidence="16">DSM 15702</strain>
    </source>
</reference>
<comment type="catalytic activity">
    <reaction evidence="1 12 13">
        <text>[protein]-peptidylproline (omega=180) = [protein]-peptidylproline (omega=0)</text>
        <dbReference type="Rhea" id="RHEA:16237"/>
        <dbReference type="Rhea" id="RHEA-COMP:10747"/>
        <dbReference type="Rhea" id="RHEA-COMP:10748"/>
        <dbReference type="ChEBI" id="CHEBI:83833"/>
        <dbReference type="ChEBI" id="CHEBI:83834"/>
        <dbReference type="EC" id="5.2.1.8"/>
    </reaction>
</comment>
<keyword evidence="9 12" id="KW-0131">Cell cycle</keyword>
<dbReference type="InterPro" id="IPR001179">
    <property type="entry name" value="PPIase_FKBP_dom"/>
</dbReference>